<dbReference type="Proteomes" id="UP000178515">
    <property type="component" value="Unassembled WGS sequence"/>
</dbReference>
<evidence type="ECO:0000313" key="2">
    <source>
        <dbReference type="EMBL" id="OGY59098.1"/>
    </source>
</evidence>
<proteinExistence type="predicted"/>
<keyword evidence="1" id="KW-0812">Transmembrane</keyword>
<keyword evidence="1" id="KW-0472">Membrane</keyword>
<gene>
    <name evidence="2" type="ORF">A3F24_01890</name>
</gene>
<dbReference type="STRING" id="1797689.A3F24_01890"/>
<evidence type="ECO:0000256" key="1">
    <source>
        <dbReference type="SAM" id="Phobius"/>
    </source>
</evidence>
<keyword evidence="1" id="KW-1133">Transmembrane helix</keyword>
<feature type="transmembrane region" description="Helical" evidence="1">
    <location>
        <begin position="12"/>
        <end position="36"/>
    </location>
</feature>
<reference evidence="2 3" key="1">
    <citation type="journal article" date="2016" name="Nat. Commun.">
        <title>Thousands of microbial genomes shed light on interconnected biogeochemical processes in an aquifer system.</title>
        <authorList>
            <person name="Anantharaman K."/>
            <person name="Brown C.T."/>
            <person name="Hug L.A."/>
            <person name="Sharon I."/>
            <person name="Castelle C.J."/>
            <person name="Probst A.J."/>
            <person name="Thomas B.C."/>
            <person name="Singh A."/>
            <person name="Wilkins M.J."/>
            <person name="Karaoz U."/>
            <person name="Brodie E.L."/>
            <person name="Williams K.H."/>
            <person name="Hubbard S.S."/>
            <person name="Banfield J.F."/>
        </authorList>
    </citation>
    <scope>NUCLEOTIDE SEQUENCE [LARGE SCALE GENOMIC DNA]</scope>
</reference>
<accession>A0A1G1Z3A0</accession>
<dbReference type="EMBL" id="MHIX01000024">
    <property type="protein sequence ID" value="OGY59098.1"/>
    <property type="molecule type" value="Genomic_DNA"/>
</dbReference>
<protein>
    <submittedName>
        <fullName evidence="2">Uncharacterized protein</fullName>
    </submittedName>
</protein>
<comment type="caution">
    <text evidence="2">The sequence shown here is derived from an EMBL/GenBank/DDBJ whole genome shotgun (WGS) entry which is preliminary data.</text>
</comment>
<sequence length="157" mass="16621">MKFLFQQKSQKGIASLPTVLLISGIILELGIASLALSTISSKTSTDAKLSMIALNAAYAGADEALLKITQDKRYPTAASCVLPANTFTLDPDLFTDDVTVAVCVTKDSDTRRTIISTATTQNRQKRVKATLAIDGALNALTGGTGRVQLISFEEVAL</sequence>
<evidence type="ECO:0000313" key="3">
    <source>
        <dbReference type="Proteomes" id="UP000178515"/>
    </source>
</evidence>
<dbReference type="AlphaFoldDB" id="A0A1G1Z3A0"/>
<name>A0A1G1Z3A0_9BACT</name>
<organism evidence="2 3">
    <name type="scientific">Candidatus Colwellbacteria bacterium RIFCSPHIGHO2_12_FULL_44_17</name>
    <dbReference type="NCBI Taxonomy" id="1797689"/>
    <lineage>
        <taxon>Bacteria</taxon>
        <taxon>Candidatus Colwelliibacteriota</taxon>
    </lineage>
</organism>